<feature type="domain" description="Condensation" evidence="2">
    <location>
        <begin position="59"/>
        <end position="268"/>
    </location>
</feature>
<dbReference type="GO" id="GO:0031177">
    <property type="term" value="F:phosphopantetheine binding"/>
    <property type="evidence" value="ECO:0007669"/>
    <property type="project" value="TreeGrafter"/>
</dbReference>
<dbReference type="GO" id="GO:0005737">
    <property type="term" value="C:cytoplasm"/>
    <property type="evidence" value="ECO:0007669"/>
    <property type="project" value="TreeGrafter"/>
</dbReference>
<accession>A0A9P6J012</accession>
<feature type="non-terminal residue" evidence="3">
    <location>
        <position position="297"/>
    </location>
</feature>
<keyword evidence="4" id="KW-1185">Reference proteome</keyword>
<dbReference type="Pfam" id="PF00668">
    <property type="entry name" value="Condensation"/>
    <property type="match status" value="1"/>
</dbReference>
<dbReference type="InterPro" id="IPR001242">
    <property type="entry name" value="Condensation_dom"/>
</dbReference>
<evidence type="ECO:0000259" key="2">
    <source>
        <dbReference type="Pfam" id="PF00668"/>
    </source>
</evidence>
<reference evidence="3" key="1">
    <citation type="journal article" date="2020" name="Fungal Divers.">
        <title>Resolving the Mortierellaceae phylogeny through synthesis of multi-gene phylogenetics and phylogenomics.</title>
        <authorList>
            <person name="Vandepol N."/>
            <person name="Liber J."/>
            <person name="Desiro A."/>
            <person name="Na H."/>
            <person name="Kennedy M."/>
            <person name="Barry K."/>
            <person name="Grigoriev I.V."/>
            <person name="Miller A.N."/>
            <person name="O'Donnell K."/>
            <person name="Stajich J.E."/>
            <person name="Bonito G."/>
        </authorList>
    </citation>
    <scope>NUCLEOTIDE SEQUENCE</scope>
    <source>
        <strain evidence="3">MES-2147</strain>
    </source>
</reference>
<evidence type="ECO:0000313" key="3">
    <source>
        <dbReference type="EMBL" id="KAF9953325.1"/>
    </source>
</evidence>
<comment type="caution">
    <text evidence="3">The sequence shown here is derived from an EMBL/GenBank/DDBJ whole genome shotgun (WGS) entry which is preliminary data.</text>
</comment>
<dbReference type="Proteomes" id="UP000749646">
    <property type="component" value="Unassembled WGS sequence"/>
</dbReference>
<dbReference type="PANTHER" id="PTHR45527">
    <property type="entry name" value="NONRIBOSOMAL PEPTIDE SYNTHETASE"/>
    <property type="match status" value="1"/>
</dbReference>
<dbReference type="GO" id="GO:0043041">
    <property type="term" value="P:amino acid activation for nonribosomal peptide biosynthetic process"/>
    <property type="evidence" value="ECO:0007669"/>
    <property type="project" value="TreeGrafter"/>
</dbReference>
<proteinExistence type="predicted"/>
<dbReference type="SUPFAM" id="SSF52777">
    <property type="entry name" value="CoA-dependent acyltransferases"/>
    <property type="match status" value="1"/>
</dbReference>
<dbReference type="OrthoDB" id="2428140at2759"/>
<evidence type="ECO:0000313" key="4">
    <source>
        <dbReference type="Proteomes" id="UP000749646"/>
    </source>
</evidence>
<feature type="region of interest" description="Disordered" evidence="1">
    <location>
        <begin position="13"/>
        <end position="42"/>
    </location>
</feature>
<evidence type="ECO:0000256" key="1">
    <source>
        <dbReference type="SAM" id="MobiDB-lite"/>
    </source>
</evidence>
<dbReference type="GO" id="GO:0003824">
    <property type="term" value="F:catalytic activity"/>
    <property type="evidence" value="ECO:0007669"/>
    <property type="project" value="InterPro"/>
</dbReference>
<name>A0A9P6J012_9FUNG</name>
<dbReference type="Gene3D" id="3.30.559.30">
    <property type="entry name" value="Nonribosomal peptide synthetase, condensation domain"/>
    <property type="match status" value="1"/>
</dbReference>
<gene>
    <name evidence="3" type="ORF">BGZ65_004757</name>
</gene>
<dbReference type="AlphaFoldDB" id="A0A9P6J012"/>
<protein>
    <recommendedName>
        <fullName evidence="2">Condensation domain-containing protein</fullName>
    </recommendedName>
</protein>
<dbReference type="PANTHER" id="PTHR45527:SF1">
    <property type="entry name" value="FATTY ACID SYNTHASE"/>
    <property type="match status" value="1"/>
</dbReference>
<organism evidence="3 4">
    <name type="scientific">Modicella reniformis</name>
    <dbReference type="NCBI Taxonomy" id="1440133"/>
    <lineage>
        <taxon>Eukaryota</taxon>
        <taxon>Fungi</taxon>
        <taxon>Fungi incertae sedis</taxon>
        <taxon>Mucoromycota</taxon>
        <taxon>Mortierellomycotina</taxon>
        <taxon>Mortierellomycetes</taxon>
        <taxon>Mortierellales</taxon>
        <taxon>Mortierellaceae</taxon>
        <taxon>Modicella</taxon>
    </lineage>
</organism>
<sequence>PVASRSGANIPRSVNNIGRIKSGSIPSLGDQDEGKMEQLPGGSIGNAIPPYPLVTETLLSIHLDGSLSQSLRRLALNHNVDLGIVIMAGWGGVLCRLSSQDDIVIGFHAGSIGRPNKDKNSDNSTLQLRIDLSGEPNTTQLLERTQKAGLSVLTNQELPLHNTIEAANPPGGESLPPMFQSGFQWRSRGLDSDTLRTPAPLRFDLELQFQELGYGIAGEMRFSTASFDLGTAERYCGYLDAMLRSMVREKTRPIAAFDILSSAEKGLILETWNKTREDIPNHHCFHQLFECQVEKDS</sequence>
<dbReference type="GO" id="GO:0044550">
    <property type="term" value="P:secondary metabolite biosynthetic process"/>
    <property type="evidence" value="ECO:0007669"/>
    <property type="project" value="TreeGrafter"/>
</dbReference>
<dbReference type="EMBL" id="JAAAHW010006917">
    <property type="protein sequence ID" value="KAF9953325.1"/>
    <property type="molecule type" value="Genomic_DNA"/>
</dbReference>